<evidence type="ECO:0000313" key="1">
    <source>
        <dbReference type="EMBL" id="STZ61267.1"/>
    </source>
</evidence>
<dbReference type="AlphaFoldDB" id="A0A378TM39"/>
<dbReference type="EMBL" id="UGQT01000001">
    <property type="protein sequence ID" value="STZ61267.1"/>
    <property type="molecule type" value="Genomic_DNA"/>
</dbReference>
<proteinExistence type="predicted"/>
<dbReference type="Pfam" id="PF00300">
    <property type="entry name" value="His_Phos_1"/>
    <property type="match status" value="1"/>
</dbReference>
<dbReference type="InterPro" id="IPR013078">
    <property type="entry name" value="His_Pase_superF_clade-1"/>
</dbReference>
<dbReference type="RefSeq" id="WP_115280244.1">
    <property type="nucleotide sequence ID" value="NZ_AP022600.1"/>
</dbReference>
<dbReference type="Proteomes" id="UP000254978">
    <property type="component" value="Unassembled WGS sequence"/>
</dbReference>
<protein>
    <submittedName>
        <fullName evidence="1">Alpha-ribazole phosphatase</fullName>
    </submittedName>
</protein>
<name>A0A378TM39_9MYCO</name>
<dbReference type="OrthoDB" id="152396at2"/>
<keyword evidence="2" id="KW-1185">Reference proteome</keyword>
<accession>A0A378TM39</accession>
<reference evidence="1 2" key="1">
    <citation type="submission" date="2018-06" db="EMBL/GenBank/DDBJ databases">
        <authorList>
            <consortium name="Pathogen Informatics"/>
            <person name="Doyle S."/>
        </authorList>
    </citation>
    <scope>NUCLEOTIDE SEQUENCE [LARGE SCALE GENOMIC DNA]</scope>
    <source>
        <strain evidence="1 2">NCTC10821</strain>
    </source>
</reference>
<dbReference type="CDD" id="cd07040">
    <property type="entry name" value="HP"/>
    <property type="match status" value="1"/>
</dbReference>
<dbReference type="SUPFAM" id="SSF53254">
    <property type="entry name" value="Phosphoglycerate mutase-like"/>
    <property type="match status" value="1"/>
</dbReference>
<sequence length="232" mass="25132">MEDSVQVRLVLLRHGQVASHRGDVPLTEAGVDQAVAAGRWFGENNWRLAAFMHGGTTRARTTAEHFKAGYDTATDAGVTAEIENNTALRNPDLYLGGFRVNMVSSAQDFADQVPPLGPEEVQASPWYREFLTAKDRVGFWAAHAHPPGETARSVGRRIEAFTRSLADVPVWDGGVVLGTTHSPVLRSVALTFLGDEPGEPSFLHGYSLSLMRSGALHVAKIEPDIDTAVMTN</sequence>
<dbReference type="Gene3D" id="3.40.50.1240">
    <property type="entry name" value="Phosphoglycerate mutase-like"/>
    <property type="match status" value="1"/>
</dbReference>
<organism evidence="1 2">
    <name type="scientific">Mycolicibacterium tokaiense</name>
    <dbReference type="NCBI Taxonomy" id="39695"/>
    <lineage>
        <taxon>Bacteria</taxon>
        <taxon>Bacillati</taxon>
        <taxon>Actinomycetota</taxon>
        <taxon>Actinomycetes</taxon>
        <taxon>Mycobacteriales</taxon>
        <taxon>Mycobacteriaceae</taxon>
        <taxon>Mycolicibacterium</taxon>
    </lineage>
</organism>
<evidence type="ECO:0000313" key="2">
    <source>
        <dbReference type="Proteomes" id="UP000254978"/>
    </source>
</evidence>
<dbReference type="InterPro" id="IPR029033">
    <property type="entry name" value="His_PPase_superfam"/>
</dbReference>
<dbReference type="SMART" id="SM00855">
    <property type="entry name" value="PGAM"/>
    <property type="match status" value="1"/>
</dbReference>
<gene>
    <name evidence="1" type="ORF">NCTC10821_04816</name>
</gene>